<evidence type="ECO:0000256" key="1">
    <source>
        <dbReference type="SAM" id="SignalP"/>
    </source>
</evidence>
<gene>
    <name evidence="2" type="ORF">G6N74_28750</name>
</gene>
<proteinExistence type="predicted"/>
<organism evidence="2 3">
    <name type="scientific">Mesorhizobium zhangyense</name>
    <dbReference type="NCBI Taxonomy" id="1776730"/>
    <lineage>
        <taxon>Bacteria</taxon>
        <taxon>Pseudomonadati</taxon>
        <taxon>Pseudomonadota</taxon>
        <taxon>Alphaproteobacteria</taxon>
        <taxon>Hyphomicrobiales</taxon>
        <taxon>Phyllobacteriaceae</taxon>
        <taxon>Mesorhizobium</taxon>
    </lineage>
</organism>
<evidence type="ECO:0000313" key="3">
    <source>
        <dbReference type="Proteomes" id="UP000481252"/>
    </source>
</evidence>
<dbReference type="EMBL" id="JAAKZG010000024">
    <property type="protein sequence ID" value="NGN45050.1"/>
    <property type="molecule type" value="Genomic_DNA"/>
</dbReference>
<evidence type="ECO:0008006" key="4">
    <source>
        <dbReference type="Google" id="ProtNLM"/>
    </source>
</evidence>
<dbReference type="AlphaFoldDB" id="A0A7C9VHZ1"/>
<keyword evidence="3" id="KW-1185">Reference proteome</keyword>
<feature type="chain" id="PRO_5028965878" description="Pentapeptide MXKDX repeat protein" evidence="1">
    <location>
        <begin position="23"/>
        <end position="105"/>
    </location>
</feature>
<evidence type="ECO:0000313" key="2">
    <source>
        <dbReference type="EMBL" id="NGN45050.1"/>
    </source>
</evidence>
<dbReference type="Proteomes" id="UP000481252">
    <property type="component" value="Unassembled WGS sequence"/>
</dbReference>
<reference evidence="2 3" key="1">
    <citation type="submission" date="2020-02" db="EMBL/GenBank/DDBJ databases">
        <title>Genome sequence of the type strain CGMCC 1.15528 of Mesorhizobium zhangyense.</title>
        <authorList>
            <person name="Gao J."/>
            <person name="Sun J."/>
        </authorList>
    </citation>
    <scope>NUCLEOTIDE SEQUENCE [LARGE SCALE GENOMIC DNA]</scope>
    <source>
        <strain evidence="2 3">CGMCC 1.15528</strain>
    </source>
</reference>
<sequence>MKLKFLATAAMTLMLASGAAYAQTSTTADPAAGDPAAADKTKPLDDPMMMKPFYSDEAMTTMRSDDEIKAAWAAMSADNQKMMKDECGKTDSTKFAEFCGKIKGM</sequence>
<feature type="signal peptide" evidence="1">
    <location>
        <begin position="1"/>
        <end position="22"/>
    </location>
</feature>
<accession>A0A7C9VHZ1</accession>
<dbReference type="RefSeq" id="WP_165121423.1">
    <property type="nucleotide sequence ID" value="NZ_JAAKZG010000024.1"/>
</dbReference>
<comment type="caution">
    <text evidence="2">The sequence shown here is derived from an EMBL/GenBank/DDBJ whole genome shotgun (WGS) entry which is preliminary data.</text>
</comment>
<name>A0A7C9VHZ1_9HYPH</name>
<keyword evidence="1" id="KW-0732">Signal</keyword>
<protein>
    <recommendedName>
        <fullName evidence="4">Pentapeptide MXKDX repeat protein</fullName>
    </recommendedName>
</protein>